<evidence type="ECO:0000256" key="1">
    <source>
        <dbReference type="SAM" id="MobiDB-lite"/>
    </source>
</evidence>
<dbReference type="Proteomes" id="UP000729402">
    <property type="component" value="Unassembled WGS sequence"/>
</dbReference>
<protein>
    <submittedName>
        <fullName evidence="2">Uncharacterized protein</fullName>
    </submittedName>
</protein>
<reference evidence="2" key="1">
    <citation type="journal article" date="2021" name="bioRxiv">
        <title>Whole Genome Assembly and Annotation of Northern Wild Rice, Zizania palustris L., Supports a Whole Genome Duplication in the Zizania Genus.</title>
        <authorList>
            <person name="Haas M."/>
            <person name="Kono T."/>
            <person name="Macchietto M."/>
            <person name="Millas R."/>
            <person name="McGilp L."/>
            <person name="Shao M."/>
            <person name="Duquette J."/>
            <person name="Hirsch C.N."/>
            <person name="Kimball J."/>
        </authorList>
    </citation>
    <scope>NUCLEOTIDE SEQUENCE</scope>
    <source>
        <tissue evidence="2">Fresh leaf tissue</tissue>
    </source>
</reference>
<dbReference type="AlphaFoldDB" id="A0A8J5TED8"/>
<name>A0A8J5TED8_ZIZPA</name>
<dbReference type="EMBL" id="JAAALK010000088">
    <property type="protein sequence ID" value="KAG8081655.1"/>
    <property type="molecule type" value="Genomic_DNA"/>
</dbReference>
<sequence>MIKLHRDPHPGTTTKKKPASSSASASSSTSAAAKLLLRCRGRSGAANKDESIELLSALRNSQLDLRASCHAGRGGTHDVKGKEPRRGGGELLSTGIGKHDYDWLLTPPVSPLWSPATSAAAGDRVSAAAPSRLERAFSASHARSNSRQLPLTRRENGSPAASRLARSSFATTSQPSVAHAPGIVFSGRPSSHARTWSYASASASSINTVSNASVTSTRLGSSSATSRACRPQQGARNQGVVGVEIQTLVHGADERSPDTSTARRRWHVIPEVNHRGVSSTGIDKTWRQRRGTFGARKAERREVNDNDAVSVSRAATA</sequence>
<gene>
    <name evidence="2" type="ORF">GUJ93_ZPchr0018g11334</name>
</gene>
<feature type="compositionally biased region" description="Polar residues" evidence="1">
    <location>
        <begin position="217"/>
        <end position="226"/>
    </location>
</feature>
<feature type="region of interest" description="Disordered" evidence="1">
    <location>
        <begin position="135"/>
        <end position="183"/>
    </location>
</feature>
<feature type="region of interest" description="Disordered" evidence="1">
    <location>
        <begin position="68"/>
        <end position="88"/>
    </location>
</feature>
<keyword evidence="3" id="KW-1185">Reference proteome</keyword>
<organism evidence="2 3">
    <name type="scientific">Zizania palustris</name>
    <name type="common">Northern wild rice</name>
    <dbReference type="NCBI Taxonomy" id="103762"/>
    <lineage>
        <taxon>Eukaryota</taxon>
        <taxon>Viridiplantae</taxon>
        <taxon>Streptophyta</taxon>
        <taxon>Embryophyta</taxon>
        <taxon>Tracheophyta</taxon>
        <taxon>Spermatophyta</taxon>
        <taxon>Magnoliopsida</taxon>
        <taxon>Liliopsida</taxon>
        <taxon>Poales</taxon>
        <taxon>Poaceae</taxon>
        <taxon>BOP clade</taxon>
        <taxon>Oryzoideae</taxon>
        <taxon>Oryzeae</taxon>
        <taxon>Zizaniinae</taxon>
        <taxon>Zizania</taxon>
    </lineage>
</organism>
<comment type="caution">
    <text evidence="2">The sequence shown here is derived from an EMBL/GenBank/DDBJ whole genome shotgun (WGS) entry which is preliminary data.</text>
</comment>
<feature type="region of interest" description="Disordered" evidence="1">
    <location>
        <begin position="297"/>
        <end position="317"/>
    </location>
</feature>
<evidence type="ECO:0000313" key="3">
    <source>
        <dbReference type="Proteomes" id="UP000729402"/>
    </source>
</evidence>
<evidence type="ECO:0000313" key="2">
    <source>
        <dbReference type="EMBL" id="KAG8081655.1"/>
    </source>
</evidence>
<feature type="compositionally biased region" description="Low complexity" evidence="1">
    <location>
        <begin position="19"/>
        <end position="29"/>
    </location>
</feature>
<proteinExistence type="predicted"/>
<reference evidence="2" key="2">
    <citation type="submission" date="2021-02" db="EMBL/GenBank/DDBJ databases">
        <authorList>
            <person name="Kimball J.A."/>
            <person name="Haas M.W."/>
            <person name="Macchietto M."/>
            <person name="Kono T."/>
            <person name="Duquette J."/>
            <person name="Shao M."/>
        </authorList>
    </citation>
    <scope>NUCLEOTIDE SEQUENCE</scope>
    <source>
        <tissue evidence="2">Fresh leaf tissue</tissue>
    </source>
</reference>
<feature type="compositionally biased region" description="Basic and acidic residues" evidence="1">
    <location>
        <begin position="75"/>
        <end position="88"/>
    </location>
</feature>
<feature type="compositionally biased region" description="Polar residues" evidence="1">
    <location>
        <begin position="307"/>
        <end position="317"/>
    </location>
</feature>
<dbReference type="GO" id="GO:0055028">
    <property type="term" value="C:cortical microtubule"/>
    <property type="evidence" value="ECO:0007669"/>
    <property type="project" value="TreeGrafter"/>
</dbReference>
<dbReference type="GO" id="GO:0043622">
    <property type="term" value="P:cortical microtubule organization"/>
    <property type="evidence" value="ECO:0007669"/>
    <property type="project" value="TreeGrafter"/>
</dbReference>
<dbReference type="PANTHER" id="PTHR31949">
    <property type="entry name" value="GASTRIC MUCIN-LIKE PROTEIN"/>
    <property type="match status" value="1"/>
</dbReference>
<feature type="region of interest" description="Disordered" evidence="1">
    <location>
        <begin position="1"/>
        <end position="29"/>
    </location>
</feature>
<accession>A0A8J5TED8</accession>
<dbReference type="OrthoDB" id="685089at2759"/>
<feature type="region of interest" description="Disordered" evidence="1">
    <location>
        <begin position="217"/>
        <end position="238"/>
    </location>
</feature>
<dbReference type="PANTHER" id="PTHR31949:SF21">
    <property type="entry name" value="OS05G0316300 PROTEIN"/>
    <property type="match status" value="1"/>
</dbReference>